<dbReference type="HAMAP" id="MF_00036_B">
    <property type="entry name" value="Ala_tRNA_synth_B"/>
    <property type="match status" value="1"/>
</dbReference>
<dbReference type="SUPFAM" id="SSF101353">
    <property type="entry name" value="Putative anticodon-binding domain of alanyl-tRNA synthetase (AlaRS)"/>
    <property type="match status" value="1"/>
</dbReference>
<evidence type="ECO:0000256" key="13">
    <source>
        <dbReference type="ARBA" id="ARBA00023146"/>
    </source>
</evidence>
<reference evidence="16 17" key="1">
    <citation type="submission" date="2018-09" db="EMBL/GenBank/DDBJ databases">
        <title>Comparative Genomics of Wolbachia-Cardinium Dual Endosymbiosis in a Plant-Parasitic Nematode.</title>
        <authorList>
            <person name="Brown A.M.V."/>
            <person name="Wasala S.K."/>
            <person name="Howe D.K."/>
            <person name="Peetz A.B."/>
            <person name="Zasada I.A."/>
            <person name="Denver D.R."/>
        </authorList>
    </citation>
    <scope>NUCLEOTIDE SEQUENCE [LARGE SCALE GENOMIC DNA]</scope>
    <source>
        <strain evidence="16 17">Pp_1</strain>
    </source>
</reference>
<dbReference type="InterPro" id="IPR012947">
    <property type="entry name" value="tRNA_SAD"/>
</dbReference>
<evidence type="ECO:0000256" key="11">
    <source>
        <dbReference type="ARBA" id="ARBA00022884"/>
    </source>
</evidence>
<keyword evidence="9" id="KW-0862">Zinc</keyword>
<evidence type="ECO:0000256" key="5">
    <source>
        <dbReference type="ARBA" id="ARBA00022555"/>
    </source>
</evidence>
<evidence type="ECO:0000256" key="12">
    <source>
        <dbReference type="ARBA" id="ARBA00022917"/>
    </source>
</evidence>
<evidence type="ECO:0000256" key="3">
    <source>
        <dbReference type="ARBA" id="ARBA00013168"/>
    </source>
</evidence>
<name>A0A3N2QCV2_9BACT</name>
<dbReference type="InterPro" id="IPR018164">
    <property type="entry name" value="Ala-tRNA-synth_IIc_N"/>
</dbReference>
<dbReference type="FunFam" id="3.30.980.10:FF:000004">
    <property type="entry name" value="Alanine--tRNA ligase, cytoplasmic"/>
    <property type="match status" value="1"/>
</dbReference>
<evidence type="ECO:0000256" key="2">
    <source>
        <dbReference type="ARBA" id="ARBA00008226"/>
    </source>
</evidence>
<dbReference type="Proteomes" id="UP000270927">
    <property type="component" value="Unassembled WGS sequence"/>
</dbReference>
<protein>
    <recommendedName>
        <fullName evidence="4 14">Alanine--tRNA ligase</fullName>
        <ecNumber evidence="3 14">6.1.1.7</ecNumber>
    </recommendedName>
</protein>
<dbReference type="GO" id="GO:0004813">
    <property type="term" value="F:alanine-tRNA ligase activity"/>
    <property type="evidence" value="ECO:0007669"/>
    <property type="project" value="UniProtKB-UniRule"/>
</dbReference>
<evidence type="ECO:0000313" key="16">
    <source>
        <dbReference type="EMBL" id="ROT47432.1"/>
    </source>
</evidence>
<dbReference type="FunFam" id="3.30.54.20:FF:000001">
    <property type="entry name" value="Alanine--tRNA ligase"/>
    <property type="match status" value="1"/>
</dbReference>
<comment type="similarity">
    <text evidence="2">Belongs to the class-II aminoacyl-tRNA synthetase family.</text>
</comment>
<comment type="caution">
    <text evidence="16">The sequence shown here is derived from an EMBL/GenBank/DDBJ whole genome shotgun (WGS) entry which is preliminary data.</text>
</comment>
<keyword evidence="17" id="KW-1185">Reference proteome</keyword>
<dbReference type="InterPro" id="IPR009000">
    <property type="entry name" value="Transl_B-barrel_sf"/>
</dbReference>
<dbReference type="FunFam" id="3.30.930.10:FF:000011">
    <property type="entry name" value="Alanine--tRNA ligase, cytoplasmic"/>
    <property type="match status" value="1"/>
</dbReference>
<dbReference type="Pfam" id="PF02272">
    <property type="entry name" value="DHHA1"/>
    <property type="match status" value="1"/>
</dbReference>
<dbReference type="InterPro" id="IPR023033">
    <property type="entry name" value="Ala_tRNA_ligase_euk/bac"/>
</dbReference>
<evidence type="ECO:0000256" key="9">
    <source>
        <dbReference type="ARBA" id="ARBA00022833"/>
    </source>
</evidence>
<dbReference type="GO" id="GO:0005524">
    <property type="term" value="F:ATP binding"/>
    <property type="evidence" value="ECO:0007669"/>
    <property type="project" value="UniProtKB-KW"/>
</dbReference>
<dbReference type="PANTHER" id="PTHR11777">
    <property type="entry name" value="ALANYL-TRNA SYNTHETASE"/>
    <property type="match status" value="1"/>
</dbReference>
<dbReference type="Gene3D" id="3.30.980.10">
    <property type="entry name" value="Threonyl-trna Synthetase, Chain A, domain 2"/>
    <property type="match status" value="1"/>
</dbReference>
<dbReference type="GO" id="GO:0000049">
    <property type="term" value="F:tRNA binding"/>
    <property type="evidence" value="ECO:0007669"/>
    <property type="project" value="UniProtKB-KW"/>
</dbReference>
<dbReference type="NCBIfam" id="TIGR00344">
    <property type="entry name" value="alaS"/>
    <property type="match status" value="1"/>
</dbReference>
<keyword evidence="10" id="KW-0067">ATP-binding</keyword>
<accession>A0A3N2QCV2</accession>
<dbReference type="AlphaFoldDB" id="A0A3N2QCV2"/>
<dbReference type="PRINTS" id="PR00980">
    <property type="entry name" value="TRNASYNTHALA"/>
</dbReference>
<keyword evidence="8" id="KW-0547">Nucleotide-binding</keyword>
<keyword evidence="13" id="KW-0030">Aminoacyl-tRNA synthetase</keyword>
<dbReference type="GO" id="GO:0002161">
    <property type="term" value="F:aminoacyl-tRNA deacylase activity"/>
    <property type="evidence" value="ECO:0007669"/>
    <property type="project" value="TreeGrafter"/>
</dbReference>
<keyword evidence="7" id="KW-0479">Metal-binding</keyword>
<dbReference type="Gene3D" id="3.30.54.20">
    <property type="match status" value="1"/>
</dbReference>
<comment type="cofactor">
    <cofactor evidence="1">
        <name>Zn(2+)</name>
        <dbReference type="ChEBI" id="CHEBI:29105"/>
    </cofactor>
</comment>
<dbReference type="Gene3D" id="2.40.30.130">
    <property type="match status" value="1"/>
</dbReference>
<evidence type="ECO:0000256" key="6">
    <source>
        <dbReference type="ARBA" id="ARBA00022598"/>
    </source>
</evidence>
<dbReference type="PROSITE" id="PS50860">
    <property type="entry name" value="AA_TRNA_LIGASE_II_ALA"/>
    <property type="match status" value="1"/>
</dbReference>
<dbReference type="InterPro" id="IPR018162">
    <property type="entry name" value="Ala-tRNA-ligase_IIc_anticod-bd"/>
</dbReference>
<dbReference type="InterPro" id="IPR018163">
    <property type="entry name" value="Thr/Ala-tRNA-synth_IIc_edit"/>
</dbReference>
<sequence length="866" mass="95831">KFVQFFIQNSHQHVAAVPIVNKEDPSLLFVNAGMNPFKDIILGNQSITHPRLVSVQPCLRVSGKHNDLEAVGIDTYHHTLFEMLGNWSFGDYSKHAAIQWAWELLTGVYKLPKDRIYVTVFAGDSQDGLPYDSEAAACWAHYLPAAHILSFAKKDNFWEMGEQGPCGPCSEVHIDIRPEAEQKAIPATGLVNRGHPHVIEIWNLVFMQYNRQASGKLVDLPKQHIDTGMGFERLAMVLQGKSSTYDTDVFMPLIEKIEWISGKKYNQSAAIAMAMRVIADHVRAVAFAIADGQPPAHNKAGYVVRRILRRAMQYGYSYLHIEGPFIYQLVAVLVAQVENFYPNLRTQQGYIEQVIQGEEKAFVKTLAMGLQLLNCLDPHQVNQGVIEGQVAFELYDTHGFPLDLTMLIAKEKGLTVDEEGFQQALQKQKLRSQKDAVTRYGDWQLLKPDTPTRFVGFDHLVVTTSIVQWRTITDKQGMRYQLVLETTPFYPEGGGQVADSGVILSENGSIAVVDVQKEYGLIVHTVLQLPTPLEGPVEVRVDEIKRTSAAINHTATHLLQAALKEVLGSHVAQKGSLVTSTCLRFDFAHPTNLSVTQLHTVEAIVNTKIRANIVCLEQRTVPLGEAKKMGAQALFGEKYGSEVRVITFDENFSIELCGGTHVKSTGQIGWFKIVSQTAIGTGVRRIEAVTASRAEHFVAKKLDTLTTVAALLKQPKDLVKAVETLIKEKKQLQQQLMAYQAKEIWQIAQQLSVEQLGDISLLIHEVQVPYADALRQIAFQYKAQYEKIFVALAAHLGNKAVVTILVSDALLPSYHAHAIMQTIAPLIGGKGGGQPFFATAGGDKPAGIAMALQAARAVFAMPHSTE</sequence>
<dbReference type="PANTHER" id="PTHR11777:SF9">
    <property type="entry name" value="ALANINE--TRNA LIGASE, CYTOPLASMIC"/>
    <property type="match status" value="1"/>
</dbReference>
<feature type="domain" description="Alanyl-transfer RNA synthetases family profile" evidence="15">
    <location>
        <begin position="1"/>
        <end position="700"/>
    </location>
</feature>
<dbReference type="SUPFAM" id="SSF55681">
    <property type="entry name" value="Class II aaRS and biotin synthetases"/>
    <property type="match status" value="1"/>
</dbReference>
<dbReference type="InterPro" id="IPR003156">
    <property type="entry name" value="DHHA1_dom"/>
</dbReference>
<dbReference type="InterPro" id="IPR002318">
    <property type="entry name" value="Ala-tRNA-lgiase_IIc"/>
</dbReference>
<dbReference type="CDD" id="cd00673">
    <property type="entry name" value="AlaRS_core"/>
    <property type="match status" value="1"/>
</dbReference>
<dbReference type="OrthoDB" id="9803884at2"/>
<evidence type="ECO:0000256" key="7">
    <source>
        <dbReference type="ARBA" id="ARBA00022723"/>
    </source>
</evidence>
<dbReference type="GO" id="GO:0006419">
    <property type="term" value="P:alanyl-tRNA aminoacylation"/>
    <property type="evidence" value="ECO:0007669"/>
    <property type="project" value="UniProtKB-UniRule"/>
</dbReference>
<dbReference type="SMART" id="SM00863">
    <property type="entry name" value="tRNA_SAD"/>
    <property type="match status" value="1"/>
</dbReference>
<evidence type="ECO:0000256" key="14">
    <source>
        <dbReference type="NCBIfam" id="TIGR00344"/>
    </source>
</evidence>
<keyword evidence="5" id="KW-0820">tRNA-binding</keyword>
<keyword evidence="6 16" id="KW-0436">Ligase</keyword>
<proteinExistence type="inferred from homology"/>
<dbReference type="GO" id="GO:0005737">
    <property type="term" value="C:cytoplasm"/>
    <property type="evidence" value="ECO:0007669"/>
    <property type="project" value="UniProtKB-UniRule"/>
</dbReference>
<dbReference type="EMBL" id="RARA01000024">
    <property type="protein sequence ID" value="ROT47432.1"/>
    <property type="molecule type" value="Genomic_DNA"/>
</dbReference>
<evidence type="ECO:0000313" key="17">
    <source>
        <dbReference type="Proteomes" id="UP000270927"/>
    </source>
</evidence>
<dbReference type="FunFam" id="3.10.310.40:FF:000001">
    <property type="entry name" value="Alanine--tRNA ligase"/>
    <property type="match status" value="1"/>
</dbReference>
<keyword evidence="11" id="KW-0694">RNA-binding</keyword>
<dbReference type="RefSeq" id="WP_123663042.1">
    <property type="nucleotide sequence ID" value="NZ_RARA01000024.1"/>
</dbReference>
<dbReference type="GO" id="GO:0046872">
    <property type="term" value="F:metal ion binding"/>
    <property type="evidence" value="ECO:0007669"/>
    <property type="project" value="UniProtKB-KW"/>
</dbReference>
<evidence type="ECO:0000259" key="15">
    <source>
        <dbReference type="PROSITE" id="PS50860"/>
    </source>
</evidence>
<dbReference type="InterPro" id="IPR050058">
    <property type="entry name" value="Ala-tRNA_ligase"/>
</dbReference>
<organism evidence="16 17">
    <name type="scientific">Candidatus Cardinium hertigii</name>
    <dbReference type="NCBI Taxonomy" id="247481"/>
    <lineage>
        <taxon>Bacteria</taxon>
        <taxon>Pseudomonadati</taxon>
        <taxon>Bacteroidota</taxon>
        <taxon>Cytophagia</taxon>
        <taxon>Cytophagales</taxon>
        <taxon>Amoebophilaceae</taxon>
        <taxon>Candidatus Cardinium</taxon>
    </lineage>
</organism>
<dbReference type="Gene3D" id="3.30.930.10">
    <property type="entry name" value="Bira Bifunctional Protein, Domain 2"/>
    <property type="match status" value="1"/>
</dbReference>
<dbReference type="Pfam" id="PF01411">
    <property type="entry name" value="tRNA-synt_2c"/>
    <property type="match status" value="1"/>
</dbReference>
<evidence type="ECO:0000256" key="8">
    <source>
        <dbReference type="ARBA" id="ARBA00022741"/>
    </source>
</evidence>
<evidence type="ECO:0000256" key="1">
    <source>
        <dbReference type="ARBA" id="ARBA00001947"/>
    </source>
</evidence>
<dbReference type="InterPro" id="IPR018165">
    <property type="entry name" value="Ala-tRNA-synth_IIc_core"/>
</dbReference>
<feature type="non-terminal residue" evidence="16">
    <location>
        <position position="1"/>
    </location>
</feature>
<dbReference type="Gene3D" id="3.10.310.40">
    <property type="match status" value="1"/>
</dbReference>
<dbReference type="Pfam" id="PF07973">
    <property type="entry name" value="tRNA_SAD"/>
    <property type="match status" value="1"/>
</dbReference>
<dbReference type="InterPro" id="IPR045864">
    <property type="entry name" value="aa-tRNA-synth_II/BPL/LPL"/>
</dbReference>
<keyword evidence="12" id="KW-0648">Protein biosynthesis</keyword>
<evidence type="ECO:0000256" key="4">
    <source>
        <dbReference type="ARBA" id="ARBA00017959"/>
    </source>
</evidence>
<dbReference type="EC" id="6.1.1.7" evidence="3 14"/>
<gene>
    <name evidence="16" type="ORF">EDM02_02835</name>
</gene>
<evidence type="ECO:0000256" key="10">
    <source>
        <dbReference type="ARBA" id="ARBA00022840"/>
    </source>
</evidence>
<dbReference type="SUPFAM" id="SSF55186">
    <property type="entry name" value="ThrRS/AlaRS common domain"/>
    <property type="match status" value="1"/>
</dbReference>
<dbReference type="SUPFAM" id="SSF50447">
    <property type="entry name" value="Translation proteins"/>
    <property type="match status" value="1"/>
</dbReference>